<dbReference type="HOGENOM" id="CLU_017273_0_0_1"/>
<dbReference type="Gene3D" id="1.10.418.20">
    <property type="match status" value="1"/>
</dbReference>
<accession>A0A0D0CCY1</accession>
<feature type="region of interest" description="Disordered" evidence="1">
    <location>
        <begin position="156"/>
        <end position="176"/>
    </location>
</feature>
<feature type="compositionally biased region" description="Acidic residues" evidence="1">
    <location>
        <begin position="286"/>
        <end position="296"/>
    </location>
</feature>
<protein>
    <submittedName>
        <fullName evidence="2">Unplaced genomic scaffold GYMLUscaffold_89, whole genome shotgun sequence</fullName>
    </submittedName>
</protein>
<feature type="compositionally biased region" description="Low complexity" evidence="1">
    <location>
        <begin position="396"/>
        <end position="408"/>
    </location>
</feature>
<evidence type="ECO:0000313" key="2">
    <source>
        <dbReference type="EMBL" id="KIK52808.1"/>
    </source>
</evidence>
<dbReference type="OrthoDB" id="442460at2759"/>
<proteinExistence type="predicted"/>
<dbReference type="EMBL" id="KN834837">
    <property type="protein sequence ID" value="KIK52808.1"/>
    <property type="molecule type" value="Genomic_DNA"/>
</dbReference>
<organism evidence="2 3">
    <name type="scientific">Collybiopsis luxurians FD-317 M1</name>
    <dbReference type="NCBI Taxonomy" id="944289"/>
    <lineage>
        <taxon>Eukaryota</taxon>
        <taxon>Fungi</taxon>
        <taxon>Dikarya</taxon>
        <taxon>Basidiomycota</taxon>
        <taxon>Agaricomycotina</taxon>
        <taxon>Agaricomycetes</taxon>
        <taxon>Agaricomycetidae</taxon>
        <taxon>Agaricales</taxon>
        <taxon>Marasmiineae</taxon>
        <taxon>Omphalotaceae</taxon>
        <taxon>Collybiopsis</taxon>
        <taxon>Collybiopsis luxurians</taxon>
    </lineage>
</organism>
<dbReference type="SUPFAM" id="SSF54001">
    <property type="entry name" value="Cysteine proteinases"/>
    <property type="match status" value="1"/>
</dbReference>
<evidence type="ECO:0000313" key="3">
    <source>
        <dbReference type="Proteomes" id="UP000053593"/>
    </source>
</evidence>
<feature type="region of interest" description="Disordered" evidence="1">
    <location>
        <begin position="500"/>
        <end position="525"/>
    </location>
</feature>
<dbReference type="Proteomes" id="UP000053593">
    <property type="component" value="Unassembled WGS sequence"/>
</dbReference>
<dbReference type="Gene3D" id="3.30.310.130">
    <property type="entry name" value="Ubiquitin-related"/>
    <property type="match status" value="2"/>
</dbReference>
<feature type="region of interest" description="Disordered" evidence="1">
    <location>
        <begin position="270"/>
        <end position="314"/>
    </location>
</feature>
<dbReference type="AlphaFoldDB" id="A0A0D0CCY1"/>
<name>A0A0D0CCY1_9AGAR</name>
<evidence type="ECO:0000256" key="1">
    <source>
        <dbReference type="SAM" id="MobiDB-lite"/>
    </source>
</evidence>
<dbReference type="InterPro" id="IPR038765">
    <property type="entry name" value="Papain-like_cys_pep_sf"/>
</dbReference>
<feature type="region of interest" description="Disordered" evidence="1">
    <location>
        <begin position="369"/>
        <end position="417"/>
    </location>
</feature>
<sequence>MKDAPVDLVGEICSELALEPLSAIANEGETGMPLEDPGARVAAEVVPMLASDVTMADNLVDLVGEIALWEPTSAQPSIITNEDEADTIMGPTVEQLSTAATVDQIVKHADTTGRTSGAASGECLFHASAEDELHMDISPLEYSPVEAQLPTAAEATTHGTPESMDAELKVSPPTLTSSCKSQMDEVNKWHLSVVVKKNEDIHGRDCEPTDEELSKMSEFQREMILAEWFDKQQEEADRQAVQMLIEAQGIDILRAQRLISPTMYEFSDSMRASDSKGKTRLSTLLDEPEGEEESTTENECVGGPTKEVATNDSAHHTAPPIAVGFYFFFETNDSSQDPVSKQKRCSSSKVKPQVTSVLLLPPAGFHCPTSSKSAKATAQPPPPFKHPVPESEDKIPSTSSFPSTKNSSGANSPIQNIHRTEEHSNIQADFDRLEPRCFLNDNIIELGLEFWKEDLQGTNHELLNQIYIFGTFFFDKFGTGPSHWFLVIIYQPGMIMPPAQDSPTSPVTTHASSVSQGTEDETKCGDTRDEAITIDECQYDSGMGPVIFILNSLNQFHNGVGQQLTKFLHMEALDKRKTKTVKNPTIRHIKVH</sequence>
<keyword evidence="3" id="KW-1185">Reference proteome</keyword>
<feature type="compositionally biased region" description="Polar residues" evidence="1">
    <location>
        <begin position="501"/>
        <end position="517"/>
    </location>
</feature>
<reference evidence="2 3" key="1">
    <citation type="submission" date="2014-04" db="EMBL/GenBank/DDBJ databases">
        <title>Evolutionary Origins and Diversification of the Mycorrhizal Mutualists.</title>
        <authorList>
            <consortium name="DOE Joint Genome Institute"/>
            <consortium name="Mycorrhizal Genomics Consortium"/>
            <person name="Kohler A."/>
            <person name="Kuo A."/>
            <person name="Nagy L.G."/>
            <person name="Floudas D."/>
            <person name="Copeland A."/>
            <person name="Barry K.W."/>
            <person name="Cichocki N."/>
            <person name="Veneault-Fourrey C."/>
            <person name="LaButti K."/>
            <person name="Lindquist E.A."/>
            <person name="Lipzen A."/>
            <person name="Lundell T."/>
            <person name="Morin E."/>
            <person name="Murat C."/>
            <person name="Riley R."/>
            <person name="Ohm R."/>
            <person name="Sun H."/>
            <person name="Tunlid A."/>
            <person name="Henrissat B."/>
            <person name="Grigoriev I.V."/>
            <person name="Hibbett D.S."/>
            <person name="Martin F."/>
        </authorList>
    </citation>
    <scope>NUCLEOTIDE SEQUENCE [LARGE SCALE GENOMIC DNA]</scope>
    <source>
        <strain evidence="2 3">FD-317 M1</strain>
    </source>
</reference>
<gene>
    <name evidence="2" type="ORF">GYMLUDRAFT_250936</name>
</gene>